<proteinExistence type="predicted"/>
<dbReference type="RefSeq" id="WP_030198269.1">
    <property type="nucleotide sequence ID" value="NZ_BMNZ01000002.1"/>
</dbReference>
<organism evidence="2 3">
    <name type="scientific">Terrabacter tumescens</name>
    <dbReference type="NCBI Taxonomy" id="60443"/>
    <lineage>
        <taxon>Bacteria</taxon>
        <taxon>Bacillati</taxon>
        <taxon>Actinomycetota</taxon>
        <taxon>Actinomycetes</taxon>
        <taxon>Micrococcales</taxon>
        <taxon>Intrasporangiaceae</taxon>
        <taxon>Terrabacter</taxon>
    </lineage>
</organism>
<dbReference type="Gene3D" id="3.40.50.1010">
    <property type="entry name" value="5'-nuclease"/>
    <property type="match status" value="1"/>
</dbReference>
<keyword evidence="3" id="KW-1185">Reference proteome</keyword>
<comment type="caution">
    <text evidence="2">The sequence shown here is derived from an EMBL/GenBank/DDBJ whole genome shotgun (WGS) entry which is preliminary data.</text>
</comment>
<dbReference type="InterPro" id="IPR021139">
    <property type="entry name" value="NYN"/>
</dbReference>
<gene>
    <name evidence="2" type="ORF">GCM10009721_11910</name>
</gene>
<reference evidence="3" key="1">
    <citation type="journal article" date="2019" name="Int. J. Syst. Evol. Microbiol.">
        <title>The Global Catalogue of Microorganisms (GCM) 10K type strain sequencing project: providing services to taxonomists for standard genome sequencing and annotation.</title>
        <authorList>
            <consortium name="The Broad Institute Genomics Platform"/>
            <consortium name="The Broad Institute Genome Sequencing Center for Infectious Disease"/>
            <person name="Wu L."/>
            <person name="Ma J."/>
        </authorList>
    </citation>
    <scope>NUCLEOTIDE SEQUENCE [LARGE SCALE GENOMIC DNA]</scope>
    <source>
        <strain evidence="3">JCM 1365</strain>
    </source>
</reference>
<dbReference type="Proteomes" id="UP000623461">
    <property type="component" value="Unassembled WGS sequence"/>
</dbReference>
<feature type="domain" description="NYN" evidence="1">
    <location>
        <begin position="73"/>
        <end position="171"/>
    </location>
</feature>
<evidence type="ECO:0000313" key="2">
    <source>
        <dbReference type="EMBL" id="GGM88472.1"/>
    </source>
</evidence>
<evidence type="ECO:0000313" key="3">
    <source>
        <dbReference type="Proteomes" id="UP000623461"/>
    </source>
</evidence>
<dbReference type="EMBL" id="BMNZ01000002">
    <property type="protein sequence ID" value="GGM88472.1"/>
    <property type="molecule type" value="Genomic_DNA"/>
</dbReference>
<accession>A0ABQ2HQA2</accession>
<sequence>MRSYCALYVDVGYLLAAAATRVTGTSLRKGIVVSYPDLVARLIKDAEAASGLPLLRLHWYDSGNRPGGNPDSTQEAIGMLPRVKLRLGRTSPQGEQKGVDLRIGLDLAAHGRNRSVDVIYLLSGDDDLSEAVEEAQSHGMQVVLMAVPDRSGKPHAVSRHLIREADDLIVLDGAVVDDTVHVRQLQPETEAPLSAAAAAAAVDVPLPGPRVAGRAAPSEVVGAEAAAAVSKPAAAAPRPTPAVLAGNKVPPVAASASAAPGRVVWSSASDGISGGERAATPVVGQRELDLIDDVCRGVLATWSITASATDRTRLVSQKPFIPGDLDRALLLDLSARLDRYDVEDHLRFLLRDHFWEQVRHLDR</sequence>
<evidence type="ECO:0000259" key="1">
    <source>
        <dbReference type="Pfam" id="PF01936"/>
    </source>
</evidence>
<name>A0ABQ2HQA2_9MICO</name>
<protein>
    <recommendedName>
        <fullName evidence="1">NYN domain-containing protein</fullName>
    </recommendedName>
</protein>
<dbReference type="Pfam" id="PF01936">
    <property type="entry name" value="NYN"/>
    <property type="match status" value="1"/>
</dbReference>